<keyword evidence="2" id="KW-1185">Reference proteome</keyword>
<dbReference type="OrthoDB" id="2642507at2"/>
<organism evidence="1 2">
    <name type="scientific">Paenibacillus graminis</name>
    <dbReference type="NCBI Taxonomy" id="189425"/>
    <lineage>
        <taxon>Bacteria</taxon>
        <taxon>Bacillati</taxon>
        <taxon>Bacillota</taxon>
        <taxon>Bacilli</taxon>
        <taxon>Bacillales</taxon>
        <taxon>Paenibacillaceae</taxon>
        <taxon>Paenibacillus</taxon>
    </lineage>
</organism>
<dbReference type="KEGG" id="pgm:PGRAT_08685"/>
<evidence type="ECO:0000313" key="1">
    <source>
        <dbReference type="EMBL" id="AIQ67696.1"/>
    </source>
</evidence>
<proteinExistence type="predicted"/>
<reference evidence="1 2" key="1">
    <citation type="submission" date="2014-08" db="EMBL/GenBank/DDBJ databases">
        <title>Comparative genomics of the Paenibacillus odorifer group.</title>
        <authorList>
            <person name="den Bakker H.C."/>
            <person name="Tsai Y.-C."/>
            <person name="Martin N."/>
            <person name="Korlach J."/>
            <person name="Wiedmann M."/>
        </authorList>
    </citation>
    <scope>NUCLEOTIDE SEQUENCE [LARGE SCALE GENOMIC DNA]</scope>
    <source>
        <strain evidence="1 2">DSM 15220</strain>
    </source>
</reference>
<dbReference type="eggNOG" id="ENOG50305YD">
    <property type="taxonomic scope" value="Bacteria"/>
</dbReference>
<dbReference type="STRING" id="189425.PGRAT_08685"/>
<name>A0A089M1Q4_9BACL</name>
<dbReference type="Proteomes" id="UP000029500">
    <property type="component" value="Chromosome"/>
</dbReference>
<sequence>MPYTTGAVYNPPTGSTHLDRIQISCLNDSIISPINLTLQIFHFRGASFTRVAVGETLFQLNPQQLVVQTYSVALADYYEVQINFYSAVDTIINIFALDAGGNILDRILQSELTNIDRLSIIST</sequence>
<evidence type="ECO:0008006" key="3">
    <source>
        <dbReference type="Google" id="ProtNLM"/>
    </source>
</evidence>
<dbReference type="RefSeq" id="WP_025706429.1">
    <property type="nucleotide sequence ID" value="NZ_CP009287.1"/>
</dbReference>
<evidence type="ECO:0000313" key="2">
    <source>
        <dbReference type="Proteomes" id="UP000029500"/>
    </source>
</evidence>
<accession>A0A089M1Q4</accession>
<dbReference type="EMBL" id="CP009287">
    <property type="protein sequence ID" value="AIQ67696.1"/>
    <property type="molecule type" value="Genomic_DNA"/>
</dbReference>
<dbReference type="HOGENOM" id="CLU_2013010_0_0_9"/>
<dbReference type="AlphaFoldDB" id="A0A089M1Q4"/>
<protein>
    <recommendedName>
        <fullName evidence="3">Exosporium protein C</fullName>
    </recommendedName>
</protein>
<gene>
    <name evidence="1" type="ORF">PGRAT_08685</name>
</gene>